<reference evidence="1 2" key="1">
    <citation type="submission" date="2013-11" db="EMBL/GenBank/DDBJ databases">
        <title>Comparative genomics of Ignicoccus.</title>
        <authorList>
            <person name="Podar M."/>
        </authorList>
    </citation>
    <scope>NUCLEOTIDE SEQUENCE [LARGE SCALE GENOMIC DNA]</scope>
    <source>
        <strain evidence="1 2">DSM 13165</strain>
    </source>
</reference>
<dbReference type="KEGG" id="iis:EYM_01615"/>
<dbReference type="InterPro" id="IPR036809">
    <property type="entry name" value="AF1782-like_sf"/>
</dbReference>
<keyword evidence="2" id="KW-1185">Reference proteome</keyword>
<accession>A0A0U3F1R2</accession>
<dbReference type="Proteomes" id="UP000060778">
    <property type="component" value="Chromosome"/>
</dbReference>
<evidence type="ECO:0000313" key="1">
    <source>
        <dbReference type="EMBL" id="ALU11493.1"/>
    </source>
</evidence>
<dbReference type="GeneID" id="30679730"/>
<name>A0A0U3F1R2_9CREN</name>
<gene>
    <name evidence="1" type="ORF">EYM_01615</name>
</gene>
<dbReference type="EMBL" id="CP006867">
    <property type="protein sequence ID" value="ALU11493.1"/>
    <property type="molecule type" value="Genomic_DNA"/>
</dbReference>
<dbReference type="SUPFAM" id="SSF158372">
    <property type="entry name" value="AF1782-like"/>
    <property type="match status" value="1"/>
</dbReference>
<dbReference type="InterPro" id="IPR011047">
    <property type="entry name" value="Quinoprotein_ADH-like_sf"/>
</dbReference>
<organism evidence="1 2">
    <name type="scientific">Ignicoccus islandicus DSM 13165</name>
    <dbReference type="NCBI Taxonomy" id="940295"/>
    <lineage>
        <taxon>Archaea</taxon>
        <taxon>Thermoproteota</taxon>
        <taxon>Thermoprotei</taxon>
        <taxon>Desulfurococcales</taxon>
        <taxon>Desulfurococcaceae</taxon>
        <taxon>Ignicoccus</taxon>
    </lineage>
</organism>
<dbReference type="SUPFAM" id="SSF50998">
    <property type="entry name" value="Quinoprotein alcohol dehydrogenase-like"/>
    <property type="match status" value="1"/>
</dbReference>
<protein>
    <submittedName>
        <fullName evidence="1">Uncharacterized protein</fullName>
    </submittedName>
</protein>
<dbReference type="OrthoDB" id="96213at2157"/>
<dbReference type="RefSeq" id="WP_075049361.1">
    <property type="nucleotide sequence ID" value="NZ_CP006867.1"/>
</dbReference>
<evidence type="ECO:0000313" key="2">
    <source>
        <dbReference type="Proteomes" id="UP000060778"/>
    </source>
</evidence>
<dbReference type="AlphaFoldDB" id="A0A0U3F1R2"/>
<proteinExistence type="predicted"/>
<dbReference type="InterPro" id="IPR015943">
    <property type="entry name" value="WD40/YVTN_repeat-like_dom_sf"/>
</dbReference>
<sequence length="533" mass="60136">MKSITVILLTFILANAFELKLMWSFDEPSDRIEDMVFSSKGNLGIASWDNCAYVVDLNGHQLGKTCGTWDMDGAGYFNGLFGFVNLDNYVYLINNNGTFWKKIYVGDYHHTAIALLNNGFVACDSYCARFNLNGEKLWDTYVGAYVEDVAIRKGYIYAANSGSQKLQVIDLNTGKVVSEIKYERRPGSVSVCNDYLAVIAGELYFYDISDPRNPKLIWKSTGLNVDDNEHSPAFSPNCKYVAVADNYWFITSIGNSELKIFDVNGDLIYSKYLPGITSVAWWNDVIAVGYLSGKVELYRVINYTSPIARYSEIEKMNGAGTLVIQIKPLYVYQDEFSKVPIIGRLLVAGLVKALYGKLSLDSLYVSVKAYLETINLAKSYYIQAEKFFKNGDFVNSLEKLKVAKALLHTINTTYSNLKASWERIETQMRSLEERIVPVREILVNACGTDIGVDWNSSIAIEKLKECSTSIEKILNLIEALKRYKGWEGFSASLVLRDLTEFGNTIKEMYPRVEDLSNRIIELETKAKLVLESN</sequence>
<dbReference type="Gene3D" id="2.130.10.10">
    <property type="entry name" value="YVTN repeat-like/Quinoprotein amine dehydrogenase"/>
    <property type="match status" value="1"/>
</dbReference>